<dbReference type="Gene3D" id="1.20.1250.20">
    <property type="entry name" value="MFS general substrate transporter like domains"/>
    <property type="match status" value="1"/>
</dbReference>
<accession>A0ABU1MHJ8</accession>
<evidence type="ECO:0000256" key="2">
    <source>
        <dbReference type="ARBA" id="ARBA00022448"/>
    </source>
</evidence>
<protein>
    <submittedName>
        <fullName evidence="8">Maltose/moltooligosaccharide transporter</fullName>
    </submittedName>
</protein>
<feature type="region of interest" description="Disordered" evidence="6">
    <location>
        <begin position="1"/>
        <end position="20"/>
    </location>
</feature>
<feature type="transmembrane region" description="Helical" evidence="7">
    <location>
        <begin position="104"/>
        <end position="121"/>
    </location>
</feature>
<dbReference type="Pfam" id="PF07690">
    <property type="entry name" value="MFS_1"/>
    <property type="match status" value="1"/>
</dbReference>
<evidence type="ECO:0000313" key="8">
    <source>
        <dbReference type="EMBL" id="MDR6509813.1"/>
    </source>
</evidence>
<feature type="transmembrane region" description="Helical" evidence="7">
    <location>
        <begin position="268"/>
        <end position="285"/>
    </location>
</feature>
<proteinExistence type="predicted"/>
<evidence type="ECO:0000256" key="3">
    <source>
        <dbReference type="ARBA" id="ARBA00022692"/>
    </source>
</evidence>
<keyword evidence="5 7" id="KW-0472">Membrane</keyword>
<feature type="transmembrane region" description="Helical" evidence="7">
    <location>
        <begin position="203"/>
        <end position="225"/>
    </location>
</feature>
<comment type="caution">
    <text evidence="8">The sequence shown here is derived from an EMBL/GenBank/DDBJ whole genome shotgun (WGS) entry which is preliminary data.</text>
</comment>
<feature type="transmembrane region" description="Helical" evidence="7">
    <location>
        <begin position="71"/>
        <end position="92"/>
    </location>
</feature>
<feature type="compositionally biased region" description="Polar residues" evidence="6">
    <location>
        <begin position="7"/>
        <end position="17"/>
    </location>
</feature>
<keyword evidence="2" id="KW-0813">Transport</keyword>
<dbReference type="EMBL" id="JAVDRD010000001">
    <property type="protein sequence ID" value="MDR6509813.1"/>
    <property type="molecule type" value="Genomic_DNA"/>
</dbReference>
<comment type="subcellular location">
    <subcellularLocation>
        <location evidence="1">Membrane</location>
        <topology evidence="1">Multi-pass membrane protein</topology>
    </subcellularLocation>
</comment>
<feature type="transmembrane region" description="Helical" evidence="7">
    <location>
        <begin position="165"/>
        <end position="191"/>
    </location>
</feature>
<evidence type="ECO:0000256" key="4">
    <source>
        <dbReference type="ARBA" id="ARBA00022989"/>
    </source>
</evidence>
<reference evidence="8 9" key="1">
    <citation type="submission" date="2023-07" db="EMBL/GenBank/DDBJ databases">
        <title>Sorghum-associated microbial communities from plants grown in Nebraska, USA.</title>
        <authorList>
            <person name="Schachtman D."/>
        </authorList>
    </citation>
    <scope>NUCLEOTIDE SEQUENCE [LARGE SCALE GENOMIC DNA]</scope>
    <source>
        <strain evidence="8 9">DS1027</strain>
    </source>
</reference>
<dbReference type="Proteomes" id="UP001184150">
    <property type="component" value="Unassembled WGS sequence"/>
</dbReference>
<keyword evidence="9" id="KW-1185">Reference proteome</keyword>
<feature type="transmembrane region" description="Helical" evidence="7">
    <location>
        <begin position="445"/>
        <end position="463"/>
    </location>
</feature>
<evidence type="ECO:0000256" key="6">
    <source>
        <dbReference type="SAM" id="MobiDB-lite"/>
    </source>
</evidence>
<organism evidence="8 9">
    <name type="scientific">Novosphingobium capsulatum</name>
    <dbReference type="NCBI Taxonomy" id="13688"/>
    <lineage>
        <taxon>Bacteria</taxon>
        <taxon>Pseudomonadati</taxon>
        <taxon>Pseudomonadota</taxon>
        <taxon>Alphaproteobacteria</taxon>
        <taxon>Sphingomonadales</taxon>
        <taxon>Sphingomonadaceae</taxon>
        <taxon>Novosphingobium</taxon>
    </lineage>
</organism>
<feature type="transmembrane region" description="Helical" evidence="7">
    <location>
        <begin position="399"/>
        <end position="419"/>
    </location>
</feature>
<name>A0ABU1MHJ8_9SPHN</name>
<keyword evidence="4 7" id="KW-1133">Transmembrane helix</keyword>
<gene>
    <name evidence="8" type="ORF">J2792_000653</name>
</gene>
<keyword evidence="3 7" id="KW-0812">Transmembrane</keyword>
<evidence type="ECO:0000256" key="1">
    <source>
        <dbReference type="ARBA" id="ARBA00004141"/>
    </source>
</evidence>
<dbReference type="SUPFAM" id="SSF103473">
    <property type="entry name" value="MFS general substrate transporter"/>
    <property type="match status" value="1"/>
</dbReference>
<dbReference type="InterPro" id="IPR036259">
    <property type="entry name" value="MFS_trans_sf"/>
</dbReference>
<dbReference type="InterPro" id="IPR011701">
    <property type="entry name" value="MFS"/>
</dbReference>
<feature type="transmembrane region" description="Helical" evidence="7">
    <location>
        <begin position="366"/>
        <end position="387"/>
    </location>
</feature>
<dbReference type="PANTHER" id="PTHR19432">
    <property type="entry name" value="SUGAR TRANSPORTER"/>
    <property type="match status" value="1"/>
</dbReference>
<dbReference type="PANTHER" id="PTHR19432:SF35">
    <property type="entry name" value="SOLUTE CARRIER FAMILY 45 MEMBER 3 ISOFORM X1"/>
    <property type="match status" value="1"/>
</dbReference>
<sequence>MEFARNQAETPPGSTVPGSGCVASGSARPHLSLARILEMNLGFLGLQFSFGLQQGNMGPIYSYLGANEAQLPLLGLAGPITGLLVQPLIGALSDRTASRWGRRTPYFLVGAVLCALGLFIMPLSSSVLMAASLLWLLDAGNNITMEPYRAYVSDRLNPNQRQTGFLSQSAFTGLAQMLAFLTPSILVGLGMNQDWVDAHGIPYTVRVVFTLGAVLSLVTILWSVWRVPELPLTPQERAHIEAAPKGFGAALAEIADAIRTMPVAMRKLGLMSLFQWSAMSGYWLYVTYSIARTVYHTADAHSSAFHSAVLTNGEMAAFYNGISFVTAFAMVPLVRRIGPGPLHALCLLAGGLGMLALPHITDKALLFVPAVGVGLAWGSIMGNPYAILTNSIPPARTGVYMGIFNMMIVIPMLLFAVVMSELDLGFIKLGLGVYSHVLRGDPGNMLSLCGALLIAAALSVLWVREGRAHAVAQAQALA</sequence>
<evidence type="ECO:0000256" key="7">
    <source>
        <dbReference type="SAM" id="Phobius"/>
    </source>
</evidence>
<evidence type="ECO:0000256" key="5">
    <source>
        <dbReference type="ARBA" id="ARBA00023136"/>
    </source>
</evidence>
<feature type="transmembrane region" description="Helical" evidence="7">
    <location>
        <begin position="316"/>
        <end position="334"/>
    </location>
</feature>
<evidence type="ECO:0000313" key="9">
    <source>
        <dbReference type="Proteomes" id="UP001184150"/>
    </source>
</evidence>